<feature type="non-terminal residue" evidence="1">
    <location>
        <position position="1"/>
    </location>
</feature>
<accession>A0A5J4V220</accession>
<evidence type="ECO:0000313" key="2">
    <source>
        <dbReference type="Proteomes" id="UP000324800"/>
    </source>
</evidence>
<dbReference type="Proteomes" id="UP000324800">
    <property type="component" value="Unassembled WGS sequence"/>
</dbReference>
<dbReference type="AlphaFoldDB" id="A0A5J4V220"/>
<evidence type="ECO:0000313" key="1">
    <source>
        <dbReference type="EMBL" id="KAA6376085.1"/>
    </source>
</evidence>
<sequence length="53" mass="5863">LIQKNPHSGEALVSGTVKAIQARILIIEYLQNVSSETVLAHTSLYVQSLKPFR</sequence>
<organism evidence="1 2">
    <name type="scientific">Streblomastix strix</name>
    <dbReference type="NCBI Taxonomy" id="222440"/>
    <lineage>
        <taxon>Eukaryota</taxon>
        <taxon>Metamonada</taxon>
        <taxon>Preaxostyla</taxon>
        <taxon>Oxymonadida</taxon>
        <taxon>Streblomastigidae</taxon>
        <taxon>Streblomastix</taxon>
    </lineage>
</organism>
<reference evidence="1 2" key="1">
    <citation type="submission" date="2019-03" db="EMBL/GenBank/DDBJ databases">
        <title>Single cell metagenomics reveals metabolic interactions within the superorganism composed of flagellate Streblomastix strix and complex community of Bacteroidetes bacteria on its surface.</title>
        <authorList>
            <person name="Treitli S.C."/>
            <person name="Kolisko M."/>
            <person name="Husnik F."/>
            <person name="Keeling P."/>
            <person name="Hampl V."/>
        </authorList>
    </citation>
    <scope>NUCLEOTIDE SEQUENCE [LARGE SCALE GENOMIC DNA]</scope>
    <source>
        <strain evidence="1">ST1C</strain>
    </source>
</reference>
<protein>
    <submittedName>
        <fullName evidence="1">Uncharacterized protein</fullName>
    </submittedName>
</protein>
<name>A0A5J4V220_9EUKA</name>
<comment type="caution">
    <text evidence="1">The sequence shown here is derived from an EMBL/GenBank/DDBJ whole genome shotgun (WGS) entry which is preliminary data.</text>
</comment>
<gene>
    <name evidence="1" type="ORF">EZS28_028388</name>
</gene>
<proteinExistence type="predicted"/>
<dbReference type="EMBL" id="SNRW01010774">
    <property type="protein sequence ID" value="KAA6376085.1"/>
    <property type="molecule type" value="Genomic_DNA"/>
</dbReference>